<evidence type="ECO:0000259" key="3">
    <source>
        <dbReference type="Pfam" id="PF13568"/>
    </source>
</evidence>
<dbReference type="OrthoDB" id="891525at2"/>
<feature type="compositionally biased region" description="Polar residues" evidence="1">
    <location>
        <begin position="151"/>
        <end position="164"/>
    </location>
</feature>
<reference evidence="4 5" key="1">
    <citation type="submission" date="2019-08" db="EMBL/GenBank/DDBJ databases">
        <authorList>
            <person name="Shi S."/>
        </authorList>
    </citation>
    <scope>NUCLEOTIDE SEQUENCE [LARGE SCALE GENOMIC DNA]</scope>
    <source>
        <strain evidence="4 5">GY10130</strain>
    </source>
</reference>
<dbReference type="RefSeq" id="WP_147923952.1">
    <property type="nucleotide sequence ID" value="NZ_VRTY01000134.1"/>
</dbReference>
<dbReference type="Proteomes" id="UP000321926">
    <property type="component" value="Unassembled WGS sequence"/>
</dbReference>
<feature type="chain" id="PRO_5023117650" evidence="2">
    <location>
        <begin position="22"/>
        <end position="379"/>
    </location>
</feature>
<evidence type="ECO:0000256" key="2">
    <source>
        <dbReference type="SAM" id="SignalP"/>
    </source>
</evidence>
<organism evidence="4 5">
    <name type="scientific">Pontibacter qinzhouensis</name>
    <dbReference type="NCBI Taxonomy" id="2603253"/>
    <lineage>
        <taxon>Bacteria</taxon>
        <taxon>Pseudomonadati</taxon>
        <taxon>Bacteroidota</taxon>
        <taxon>Cytophagia</taxon>
        <taxon>Cytophagales</taxon>
        <taxon>Hymenobacteraceae</taxon>
        <taxon>Pontibacter</taxon>
    </lineage>
</organism>
<proteinExistence type="predicted"/>
<dbReference type="Pfam" id="PF13568">
    <property type="entry name" value="OMP_b-brl_2"/>
    <property type="match status" value="1"/>
</dbReference>
<feature type="domain" description="Outer membrane protein beta-barrel" evidence="3">
    <location>
        <begin position="211"/>
        <end position="357"/>
    </location>
</feature>
<keyword evidence="2" id="KW-0732">Signal</keyword>
<keyword evidence="5" id="KW-1185">Reference proteome</keyword>
<name>A0A5C8IVK1_9BACT</name>
<dbReference type="InterPro" id="IPR025665">
    <property type="entry name" value="Beta-barrel_OMP_2"/>
</dbReference>
<accession>A0A5C8IVK1</accession>
<feature type="signal peptide" evidence="2">
    <location>
        <begin position="1"/>
        <end position="21"/>
    </location>
</feature>
<dbReference type="EMBL" id="VRTY01000134">
    <property type="protein sequence ID" value="TXK25011.1"/>
    <property type="molecule type" value="Genomic_DNA"/>
</dbReference>
<sequence>MKRLFLLFTAIFMAAATGVSAKGGQTVGERFGTQDTIVVKMPNGAKMVLYLDNMQQLQAFRNYSLDSLITVISKYASEVDNLEKTSKATNSQQMTVTITPSKAGGTEEAEQVTITVQGQDQNDTTKTERHEIRINKNIKIDVEVREDGKNTRVNVNTPSKSDSTGTKKEKPYKSTRYGLDLDLGLNTFMNQSNQDGGSPVPDLKPLGSRYVSINWRMNSQVGGRTSPFYIISGLEFAFNNYMFDRNYVIEEDVNDNTYFRRATDINYQKSKLTHSSVNLPIMPMLKFKKANGKEGFKIGAGGFAGYRLGSHSKLKYSQDGSTEKDKVRSNYNLSDFQYGLTGVIGYGNLDLFVKYNMNSLFKDDRGPDVNVISFGFRLL</sequence>
<feature type="region of interest" description="Disordered" evidence="1">
    <location>
        <begin position="149"/>
        <end position="172"/>
    </location>
</feature>
<evidence type="ECO:0000313" key="4">
    <source>
        <dbReference type="EMBL" id="TXK25011.1"/>
    </source>
</evidence>
<dbReference type="AlphaFoldDB" id="A0A5C8IVK1"/>
<comment type="caution">
    <text evidence="4">The sequence shown here is derived from an EMBL/GenBank/DDBJ whole genome shotgun (WGS) entry which is preliminary data.</text>
</comment>
<gene>
    <name evidence="4" type="ORF">FVR03_22090</name>
</gene>
<evidence type="ECO:0000256" key="1">
    <source>
        <dbReference type="SAM" id="MobiDB-lite"/>
    </source>
</evidence>
<evidence type="ECO:0000313" key="5">
    <source>
        <dbReference type="Proteomes" id="UP000321926"/>
    </source>
</evidence>
<protein>
    <submittedName>
        <fullName evidence="4">PorT family protein</fullName>
    </submittedName>
</protein>